<evidence type="ECO:0000313" key="2">
    <source>
        <dbReference type="EMBL" id="MFC0267920.1"/>
    </source>
</evidence>
<dbReference type="RefSeq" id="WP_019953209.1">
    <property type="nucleotide sequence ID" value="NZ_JBHLVX010000030.1"/>
</dbReference>
<sequence>MAAIAALMVVEHLVVKLCPETCAGDAASGTANQAANNGSGETANSDTDRAGHRPHESTCLGTTERPC</sequence>
<comment type="caution">
    <text evidence="2">The sequence shown here is derived from an EMBL/GenBank/DDBJ whole genome shotgun (WGS) entry which is preliminary data.</text>
</comment>
<accession>A0ABV6G2P8</accession>
<feature type="region of interest" description="Disordered" evidence="1">
    <location>
        <begin position="29"/>
        <end position="67"/>
    </location>
</feature>
<evidence type="ECO:0000256" key="1">
    <source>
        <dbReference type="SAM" id="MobiDB-lite"/>
    </source>
</evidence>
<keyword evidence="3" id="KW-1185">Reference proteome</keyword>
<gene>
    <name evidence="2" type="ORF">ACFFHW_07960</name>
</gene>
<proteinExistence type="predicted"/>
<dbReference type="Proteomes" id="UP001589814">
    <property type="component" value="Unassembled WGS sequence"/>
</dbReference>
<feature type="compositionally biased region" description="Basic and acidic residues" evidence="1">
    <location>
        <begin position="46"/>
        <end position="56"/>
    </location>
</feature>
<protein>
    <submittedName>
        <fullName evidence="2">Uncharacterized protein</fullName>
    </submittedName>
</protein>
<name>A0ABV6G2P8_9GAMM</name>
<dbReference type="EMBL" id="JBHLVX010000030">
    <property type="protein sequence ID" value="MFC0267920.1"/>
    <property type="molecule type" value="Genomic_DNA"/>
</dbReference>
<feature type="compositionally biased region" description="Polar residues" evidence="1">
    <location>
        <begin position="29"/>
        <end position="45"/>
    </location>
</feature>
<evidence type="ECO:0000313" key="3">
    <source>
        <dbReference type="Proteomes" id="UP001589814"/>
    </source>
</evidence>
<organism evidence="2 3">
    <name type="scientific">Kushneria aurantia</name>
    <dbReference type="NCBI Taxonomy" id="504092"/>
    <lineage>
        <taxon>Bacteria</taxon>
        <taxon>Pseudomonadati</taxon>
        <taxon>Pseudomonadota</taxon>
        <taxon>Gammaproteobacteria</taxon>
        <taxon>Oceanospirillales</taxon>
        <taxon>Halomonadaceae</taxon>
        <taxon>Kushneria</taxon>
    </lineage>
</organism>
<reference evidence="2 3" key="1">
    <citation type="submission" date="2024-09" db="EMBL/GenBank/DDBJ databases">
        <authorList>
            <person name="Sun Q."/>
            <person name="Mori K."/>
        </authorList>
    </citation>
    <scope>NUCLEOTIDE SEQUENCE [LARGE SCALE GENOMIC DNA]</scope>
    <source>
        <strain evidence="2 3">CCM 7415</strain>
    </source>
</reference>